<protein>
    <recommendedName>
        <fullName evidence="2">DUF8180 domain-containing protein</fullName>
    </recommendedName>
</protein>
<evidence type="ECO:0000313" key="3">
    <source>
        <dbReference type="EMBL" id="MBK1841019.1"/>
    </source>
</evidence>
<dbReference type="Pfam" id="PF26551">
    <property type="entry name" value="DUF8180"/>
    <property type="match status" value="1"/>
</dbReference>
<feature type="region of interest" description="Disordered" evidence="1">
    <location>
        <begin position="73"/>
        <end position="108"/>
    </location>
</feature>
<accession>A0ABS1FC77</accession>
<name>A0ABS1FC77_9PROT</name>
<feature type="domain" description="DUF8180" evidence="2">
    <location>
        <begin position="11"/>
        <end position="68"/>
    </location>
</feature>
<proteinExistence type="predicted"/>
<keyword evidence="4" id="KW-1185">Reference proteome</keyword>
<sequence>MTATFDTRDRLRVILPHWIGHNAGHVEDMRRWLDAAAETGPEAVANLREAMARMTQAGDALAALLDLLGGDPEPLSGHAHHDGHHRHHAHHHEHCHEHRHKHSDGMAG</sequence>
<organism evidence="3 4">
    <name type="scientific">Azospirillum endophyticum</name>
    <dbReference type="NCBI Taxonomy" id="2800326"/>
    <lineage>
        <taxon>Bacteria</taxon>
        <taxon>Pseudomonadati</taxon>
        <taxon>Pseudomonadota</taxon>
        <taxon>Alphaproteobacteria</taxon>
        <taxon>Rhodospirillales</taxon>
        <taxon>Azospirillaceae</taxon>
        <taxon>Azospirillum</taxon>
    </lineage>
</organism>
<evidence type="ECO:0000259" key="2">
    <source>
        <dbReference type="Pfam" id="PF26551"/>
    </source>
</evidence>
<dbReference type="RefSeq" id="WP_200197733.1">
    <property type="nucleotide sequence ID" value="NZ_JAENHM010000072.1"/>
</dbReference>
<dbReference type="EMBL" id="JAENHM010000072">
    <property type="protein sequence ID" value="MBK1841019.1"/>
    <property type="molecule type" value="Genomic_DNA"/>
</dbReference>
<comment type="caution">
    <text evidence="3">The sequence shown here is derived from an EMBL/GenBank/DDBJ whole genome shotgun (WGS) entry which is preliminary data.</text>
</comment>
<gene>
    <name evidence="3" type="ORF">JHL17_26810</name>
</gene>
<evidence type="ECO:0000256" key="1">
    <source>
        <dbReference type="SAM" id="MobiDB-lite"/>
    </source>
</evidence>
<evidence type="ECO:0000313" key="4">
    <source>
        <dbReference type="Proteomes" id="UP000652760"/>
    </source>
</evidence>
<feature type="compositionally biased region" description="Basic residues" evidence="1">
    <location>
        <begin position="81"/>
        <end position="102"/>
    </location>
</feature>
<dbReference type="Proteomes" id="UP000652760">
    <property type="component" value="Unassembled WGS sequence"/>
</dbReference>
<reference evidence="4" key="1">
    <citation type="submission" date="2021-01" db="EMBL/GenBank/DDBJ databases">
        <title>Genome public.</title>
        <authorList>
            <person name="Liu C."/>
            <person name="Sun Q."/>
        </authorList>
    </citation>
    <scope>NUCLEOTIDE SEQUENCE [LARGE SCALE GENOMIC DNA]</scope>
    <source>
        <strain evidence="4">YIM B02556</strain>
    </source>
</reference>
<dbReference type="InterPro" id="IPR058493">
    <property type="entry name" value="DUF8180"/>
</dbReference>